<keyword evidence="4" id="KW-1185">Reference proteome</keyword>
<dbReference type="Pfam" id="PF01137">
    <property type="entry name" value="RTC"/>
    <property type="match status" value="1"/>
</dbReference>
<feature type="compositionally biased region" description="Polar residues" evidence="1">
    <location>
        <begin position="59"/>
        <end position="75"/>
    </location>
</feature>
<protein>
    <recommendedName>
        <fullName evidence="2">RNA 3'-terminal phosphate cyclase domain-containing protein</fullName>
    </recommendedName>
</protein>
<dbReference type="Gene3D" id="3.30.360.20">
    <property type="entry name" value="RNA 3'-terminal phosphate cyclase, insert domain"/>
    <property type="match status" value="1"/>
</dbReference>
<dbReference type="GO" id="GO:0005634">
    <property type="term" value="C:nucleus"/>
    <property type="evidence" value="ECO:0007669"/>
    <property type="project" value="TreeGrafter"/>
</dbReference>
<dbReference type="AlphaFoldDB" id="A0AAD5RHE8"/>
<gene>
    <name evidence="3" type="ORF">MKZ38_008051</name>
</gene>
<dbReference type="InterPro" id="IPR023797">
    <property type="entry name" value="RNA3'_phos_cyclase_dom"/>
</dbReference>
<dbReference type="GO" id="GO:0006396">
    <property type="term" value="P:RNA processing"/>
    <property type="evidence" value="ECO:0007669"/>
    <property type="project" value="InterPro"/>
</dbReference>
<feature type="region of interest" description="Disordered" evidence="1">
    <location>
        <begin position="59"/>
        <end position="99"/>
    </location>
</feature>
<evidence type="ECO:0000256" key="1">
    <source>
        <dbReference type="SAM" id="MobiDB-lite"/>
    </source>
</evidence>
<dbReference type="PANTHER" id="PTHR11096:SF0">
    <property type="entry name" value="RNA 3'-TERMINAL PHOSPHATE CYCLASE"/>
    <property type="match status" value="1"/>
</dbReference>
<evidence type="ECO:0000259" key="2">
    <source>
        <dbReference type="Pfam" id="PF01137"/>
    </source>
</evidence>
<dbReference type="Proteomes" id="UP001201980">
    <property type="component" value="Unassembled WGS sequence"/>
</dbReference>
<dbReference type="SUPFAM" id="SSF55205">
    <property type="entry name" value="EPT/RTPC-like"/>
    <property type="match status" value="1"/>
</dbReference>
<dbReference type="InterPro" id="IPR036553">
    <property type="entry name" value="RPTC_insert"/>
</dbReference>
<dbReference type="InterPro" id="IPR037136">
    <property type="entry name" value="RNA3'_phos_cyclase_dom_sf"/>
</dbReference>
<feature type="domain" description="RNA 3'-terminal phosphate cyclase" evidence="2">
    <location>
        <begin position="110"/>
        <end position="458"/>
    </location>
</feature>
<sequence>MLDLFYLVQFPPSVFTFASNYFGTGDLWRNRQLLSGSLVGAAVCALTFVPRKSSHLETLISTKAQTSASPTTPRSPLTRHNAGTRNHTRDKSPTLPAMAPKPLTLDGRTGEGGGQLVRLCAALCSVTSTPFIITNVRGNRAGGARGGGLKAQHVSGLSFLAKATGATVSGLHVGSKTVEFHPQLPPISFDWEGSEKSSEAGESGESRQSRNGATKLRIEANTPAASAMLIFQAIFPYLLFASTPSNNPIQLELLGGTNVSWSLSWEYFDQVLLPTLEVWYNIRVARSLVRRGWSTGTPSQRGIIHISFTPIPRGQTLTMHSPTPFAEDDFKISQIDVSIITPTHLHTPLQTELSSLLSLSFPSASISFPTIEDSGHDSRVYILLVAVSQSSRMRWGRDILSSDSSKKRKVKPEKLAAVVSGRVCQALEKDVALQGACDEFLQDQLIVFQCLASGRSSFPRSDGAEDGESASQDPCRMRSLKPISARMNEEEGEPREVSAKKVLEPFGQGSMHSRTARWVASEVLGGKVGWFNDGSIIKGAGISFPGTEGKENGGKE</sequence>
<evidence type="ECO:0000313" key="4">
    <source>
        <dbReference type="Proteomes" id="UP001201980"/>
    </source>
</evidence>
<dbReference type="InterPro" id="IPR000228">
    <property type="entry name" value="RNA3'_term_phos_cyc"/>
</dbReference>
<reference evidence="3" key="1">
    <citation type="submission" date="2022-07" db="EMBL/GenBank/DDBJ databases">
        <title>Draft genome sequence of Zalerion maritima ATCC 34329, a (micro)plastics degrading marine fungus.</title>
        <authorList>
            <person name="Paco A."/>
            <person name="Goncalves M.F.M."/>
            <person name="Rocha-Santos T.A.P."/>
            <person name="Alves A."/>
        </authorList>
    </citation>
    <scope>NUCLEOTIDE SEQUENCE</scope>
    <source>
        <strain evidence="3">ATCC 34329</strain>
    </source>
</reference>
<dbReference type="Gene3D" id="3.65.10.20">
    <property type="entry name" value="RNA 3'-terminal phosphate cyclase domain"/>
    <property type="match status" value="1"/>
</dbReference>
<dbReference type="GO" id="GO:0003963">
    <property type="term" value="F:RNA-3'-phosphate cyclase activity"/>
    <property type="evidence" value="ECO:0007669"/>
    <property type="project" value="TreeGrafter"/>
</dbReference>
<feature type="region of interest" description="Disordered" evidence="1">
    <location>
        <begin position="186"/>
        <end position="214"/>
    </location>
</feature>
<dbReference type="InterPro" id="IPR013792">
    <property type="entry name" value="RNA3'P_cycl/enolpyr_Trfase_a/b"/>
</dbReference>
<feature type="region of interest" description="Disordered" evidence="1">
    <location>
        <begin position="457"/>
        <end position="478"/>
    </location>
</feature>
<proteinExistence type="predicted"/>
<dbReference type="PANTHER" id="PTHR11096">
    <property type="entry name" value="RNA 3' TERMINAL PHOSPHATE CYCLASE"/>
    <property type="match status" value="1"/>
</dbReference>
<dbReference type="EMBL" id="JAKWBI020000545">
    <property type="protein sequence ID" value="KAJ2893965.1"/>
    <property type="molecule type" value="Genomic_DNA"/>
</dbReference>
<accession>A0AAD5RHE8</accession>
<feature type="compositionally biased region" description="Basic and acidic residues" evidence="1">
    <location>
        <begin position="193"/>
        <end position="208"/>
    </location>
</feature>
<comment type="caution">
    <text evidence="3">The sequence shown here is derived from an EMBL/GenBank/DDBJ whole genome shotgun (WGS) entry which is preliminary data.</text>
</comment>
<organism evidence="3 4">
    <name type="scientific">Zalerion maritima</name>
    <dbReference type="NCBI Taxonomy" id="339359"/>
    <lineage>
        <taxon>Eukaryota</taxon>
        <taxon>Fungi</taxon>
        <taxon>Dikarya</taxon>
        <taxon>Ascomycota</taxon>
        <taxon>Pezizomycotina</taxon>
        <taxon>Sordariomycetes</taxon>
        <taxon>Lulworthiomycetidae</taxon>
        <taxon>Lulworthiales</taxon>
        <taxon>Lulworthiaceae</taxon>
        <taxon>Zalerion</taxon>
    </lineage>
</organism>
<evidence type="ECO:0000313" key="3">
    <source>
        <dbReference type="EMBL" id="KAJ2893965.1"/>
    </source>
</evidence>
<name>A0AAD5RHE8_9PEZI</name>